<organism evidence="3 4">
    <name type="scientific">Zopfia rhizophila CBS 207.26</name>
    <dbReference type="NCBI Taxonomy" id="1314779"/>
    <lineage>
        <taxon>Eukaryota</taxon>
        <taxon>Fungi</taxon>
        <taxon>Dikarya</taxon>
        <taxon>Ascomycota</taxon>
        <taxon>Pezizomycotina</taxon>
        <taxon>Dothideomycetes</taxon>
        <taxon>Dothideomycetes incertae sedis</taxon>
        <taxon>Zopfiaceae</taxon>
        <taxon>Zopfia</taxon>
    </lineage>
</organism>
<evidence type="ECO:0000259" key="2">
    <source>
        <dbReference type="Pfam" id="PF17829"/>
    </source>
</evidence>
<dbReference type="Pfam" id="PF17829">
    <property type="entry name" value="GH115_C"/>
    <property type="match status" value="1"/>
</dbReference>
<dbReference type="Gene3D" id="3.30.379.10">
    <property type="entry name" value="Chitobiase/beta-hexosaminidase domain 2-like"/>
    <property type="match status" value="1"/>
</dbReference>
<dbReference type="PANTHER" id="PTHR37842:SF2">
    <property type="entry name" value="GYLCOSYL HYDROLASE 115 C-TERMINAL DOMAIN-CONTAINING PROTEIN"/>
    <property type="match status" value="1"/>
</dbReference>
<dbReference type="PANTHER" id="PTHR37842">
    <property type="match status" value="1"/>
</dbReference>
<dbReference type="GO" id="GO:0016787">
    <property type="term" value="F:hydrolase activity"/>
    <property type="evidence" value="ECO:0007669"/>
    <property type="project" value="UniProtKB-KW"/>
</dbReference>
<dbReference type="Gene3D" id="1.20.58.2150">
    <property type="match status" value="1"/>
</dbReference>
<dbReference type="InterPro" id="IPR041437">
    <property type="entry name" value="GH115_C"/>
</dbReference>
<keyword evidence="4" id="KW-1185">Reference proteome</keyword>
<reference evidence="3" key="1">
    <citation type="journal article" date="2020" name="Stud. Mycol.">
        <title>101 Dothideomycetes genomes: a test case for predicting lifestyles and emergence of pathogens.</title>
        <authorList>
            <person name="Haridas S."/>
            <person name="Albert R."/>
            <person name="Binder M."/>
            <person name="Bloem J."/>
            <person name="Labutti K."/>
            <person name="Salamov A."/>
            <person name="Andreopoulos B."/>
            <person name="Baker S."/>
            <person name="Barry K."/>
            <person name="Bills G."/>
            <person name="Bluhm B."/>
            <person name="Cannon C."/>
            <person name="Castanera R."/>
            <person name="Culley D."/>
            <person name="Daum C."/>
            <person name="Ezra D."/>
            <person name="Gonzalez J."/>
            <person name="Henrissat B."/>
            <person name="Kuo A."/>
            <person name="Liang C."/>
            <person name="Lipzen A."/>
            <person name="Lutzoni F."/>
            <person name="Magnuson J."/>
            <person name="Mondo S."/>
            <person name="Nolan M."/>
            <person name="Ohm R."/>
            <person name="Pangilinan J."/>
            <person name="Park H.-J."/>
            <person name="Ramirez L."/>
            <person name="Alfaro M."/>
            <person name="Sun H."/>
            <person name="Tritt A."/>
            <person name="Yoshinaga Y."/>
            <person name="Zwiers L.-H."/>
            <person name="Turgeon B."/>
            <person name="Goodwin S."/>
            <person name="Spatafora J."/>
            <person name="Crous P."/>
            <person name="Grigoriev I."/>
        </authorList>
    </citation>
    <scope>NUCLEOTIDE SEQUENCE</scope>
    <source>
        <strain evidence="3">CBS 207.26</strain>
    </source>
</reference>
<dbReference type="AlphaFoldDB" id="A0A6A6EPB0"/>
<evidence type="ECO:0000313" key="4">
    <source>
        <dbReference type="Proteomes" id="UP000800200"/>
    </source>
</evidence>
<evidence type="ECO:0000313" key="3">
    <source>
        <dbReference type="EMBL" id="KAF2193414.1"/>
    </source>
</evidence>
<dbReference type="Pfam" id="PF15979">
    <property type="entry name" value="Glyco_hydro_115"/>
    <property type="match status" value="1"/>
</dbReference>
<dbReference type="EMBL" id="ML994613">
    <property type="protein sequence ID" value="KAF2193414.1"/>
    <property type="molecule type" value="Genomic_DNA"/>
</dbReference>
<protein>
    <submittedName>
        <fullName evidence="3">Glycoside hydrolase family 115 protein</fullName>
    </submittedName>
</protein>
<evidence type="ECO:0000256" key="1">
    <source>
        <dbReference type="ARBA" id="ARBA00022801"/>
    </source>
</evidence>
<dbReference type="InterPro" id="IPR042301">
    <property type="entry name" value="GH115_sf"/>
</dbReference>
<proteinExistence type="predicted"/>
<dbReference type="Gene3D" id="3.20.20.520">
    <property type="entry name" value="Glycosyl hydrolase family 115"/>
    <property type="match status" value="1"/>
</dbReference>
<gene>
    <name evidence="3" type="ORF">K469DRAFT_728672</name>
</gene>
<dbReference type="OrthoDB" id="4849794at2759"/>
<dbReference type="InterPro" id="IPR029018">
    <property type="entry name" value="Hex-like_dom2"/>
</dbReference>
<accession>A0A6A6EPB0</accession>
<name>A0A6A6EPB0_9PEZI</name>
<dbReference type="Gene3D" id="2.60.120.1620">
    <property type="match status" value="1"/>
</dbReference>
<feature type="domain" description="Gylcosyl hydrolase 115 C-terminal" evidence="2">
    <location>
        <begin position="786"/>
        <end position="955"/>
    </location>
</feature>
<dbReference type="SUPFAM" id="SSF55545">
    <property type="entry name" value="beta-N-acetylhexosaminidase-like domain"/>
    <property type="match status" value="1"/>
</dbReference>
<dbReference type="InterPro" id="IPR031924">
    <property type="entry name" value="GH115"/>
</dbReference>
<sequence length="976" mass="110426">MAQSFISSQLSLNGIDITNALIIIDSSDHEGIHIAASHLSEDFKRATGTANAVVSKSNNSQSIPTAIIIGSLDRSTTIQHLVSDGKLNATSVQGKWETFTTTIINNGFNSTSIGNNTSIQRALVIAGSDKRGTIFGIYTLSEQIGVSPWYWWADVPTPRVAKLYARDVTTMNGPPSVKYRGIFLNDEAPSLTGWAREKFGGYNKEFYEHVFELLLRLKANFMWPAMWSGYPHPTAFFVDDPENRKLADKMGVVVGTSHHEPMQRAMNEWFFAPYNQPDGSWSWSKNKVKITQYFDEGASRAKPYESYITLGMRGGSDGKIDAADPKATLGEILKVQRGIIREKYGAEDKPMQLLALYKEVQEYWEDGLEVPEDITLLFADDNFGSIRRLPTAEEAKRKGRAGIYYHLEYVGSPRSYKWLNSNSLGRVWQQLRYAYQRQADQIWVFNVGDLKPMEVPISFAMGMAWDVEAFEEPEAIPRFLGSMLERQFGERVARNIGGLLMEYNRLMALRKHEHIEPSTFSLLNYREADIVLANWTSLLERAEKLHENAGSEQRPALFQLVLHSIKASYINTALRITQARNRQYAQQRRNSANTFAKEALELFDRDFDLQEEYHGLLNGRWNHIMRQPHYGYTNTWHAPSRDMIDGLAYVQTRSESNPIVGFMGTWAINEESDRTHPSRRDLVPGVTMQPMERYGEDKRWFEIFSRGTKAFTWTVSANVSWIKIEPAQGTIATDDKDARAEVGIDWANVPDGFDKEVLISVRSDAGDFEQLHLNVSNRRVPDTFTGFVESNRYVSIEAAHFRSKPEGYEILPYTGRTESGSVSLSHPRSESVDNIPFLEYPVFIFGSGKRKAVITLNFTMTLDTDPTRPMSYDLAIDELQPTRHRLVPEPSTAGELPSGWSGSVMNGVWGRQHDVEMEGGNAHEIKIRLREENMILEKVIVDLGGLRESYLGPPESRFVGEKLKFGEVEIGSGTGE</sequence>
<keyword evidence="1 3" id="KW-0378">Hydrolase</keyword>
<dbReference type="Proteomes" id="UP000800200">
    <property type="component" value="Unassembled WGS sequence"/>
</dbReference>